<accession>A0A5E7G6P1</accession>
<dbReference type="AlphaFoldDB" id="A0A5E7G6P1"/>
<reference evidence="1 2" key="1">
    <citation type="submission" date="2019-09" db="EMBL/GenBank/DDBJ databases">
        <authorList>
            <person name="Chandra G."/>
            <person name="Truman W A."/>
        </authorList>
    </citation>
    <scope>NUCLEOTIDE SEQUENCE [LARGE SCALE GENOMIC DNA]</scope>
    <source>
        <strain evidence="1">PS847</strain>
    </source>
</reference>
<gene>
    <name evidence="1" type="ORF">PS847_00093</name>
</gene>
<evidence type="ECO:0000313" key="1">
    <source>
        <dbReference type="EMBL" id="VVO47431.1"/>
    </source>
</evidence>
<proteinExistence type="predicted"/>
<dbReference type="EMBL" id="CABVIC010000001">
    <property type="protein sequence ID" value="VVO47431.1"/>
    <property type="molecule type" value="Genomic_DNA"/>
</dbReference>
<dbReference type="Proteomes" id="UP000326067">
    <property type="component" value="Unassembled WGS sequence"/>
</dbReference>
<evidence type="ECO:0000313" key="2">
    <source>
        <dbReference type="Proteomes" id="UP000326067"/>
    </source>
</evidence>
<organism evidence="1 2">
    <name type="scientific">Pseudomonas fluorescens</name>
    <dbReference type="NCBI Taxonomy" id="294"/>
    <lineage>
        <taxon>Bacteria</taxon>
        <taxon>Pseudomonadati</taxon>
        <taxon>Pseudomonadota</taxon>
        <taxon>Gammaproteobacteria</taxon>
        <taxon>Pseudomonadales</taxon>
        <taxon>Pseudomonadaceae</taxon>
        <taxon>Pseudomonas</taxon>
    </lineage>
</organism>
<name>A0A5E7G6P1_PSEFL</name>
<protein>
    <submittedName>
        <fullName evidence="1">Uncharacterized protein</fullName>
    </submittedName>
</protein>
<sequence>MYAWLIGTGLMHAGRFQGLGETLMVCSAWALALTIQTTEL</sequence>